<dbReference type="AlphaFoldDB" id="A0A223ARJ4"/>
<evidence type="ECO:0000256" key="1">
    <source>
        <dbReference type="SAM" id="MobiDB-lite"/>
    </source>
</evidence>
<keyword evidence="3" id="KW-0732">Signal</keyword>
<feature type="region of interest" description="Disordered" evidence="1">
    <location>
        <begin position="168"/>
        <end position="195"/>
    </location>
</feature>
<dbReference type="Proteomes" id="UP000214689">
    <property type="component" value="Chromosome"/>
</dbReference>
<feature type="compositionally biased region" description="Low complexity" evidence="1">
    <location>
        <begin position="237"/>
        <end position="263"/>
    </location>
</feature>
<evidence type="ECO:0000256" key="3">
    <source>
        <dbReference type="SAM" id="SignalP"/>
    </source>
</evidence>
<keyword evidence="2" id="KW-0812">Transmembrane</keyword>
<feature type="signal peptide" evidence="3">
    <location>
        <begin position="1"/>
        <end position="18"/>
    </location>
</feature>
<feature type="transmembrane region" description="Helical" evidence="2">
    <location>
        <begin position="294"/>
        <end position="312"/>
    </location>
</feature>
<name>A0A223ARJ4_9FIRM</name>
<keyword evidence="5" id="KW-1185">Reference proteome</keyword>
<evidence type="ECO:0008006" key="6">
    <source>
        <dbReference type="Google" id="ProtNLM"/>
    </source>
</evidence>
<keyword evidence="2" id="KW-1133">Transmembrane helix</keyword>
<protein>
    <recommendedName>
        <fullName evidence="6">NEAT domain-containing protein</fullName>
    </recommendedName>
</protein>
<gene>
    <name evidence="4" type="ORF">AXF17_03150</name>
</gene>
<feature type="chain" id="PRO_5012443111" description="NEAT domain-containing protein" evidence="3">
    <location>
        <begin position="19"/>
        <end position="324"/>
    </location>
</feature>
<accession>A0A223ARJ4</accession>
<reference evidence="5" key="1">
    <citation type="submission" date="2016-05" db="EMBL/GenBank/DDBJ databases">
        <authorList>
            <person name="Holder M.E."/>
            <person name="Ajami N.J."/>
            <person name="Petrosino J.F."/>
        </authorList>
    </citation>
    <scope>NUCLEOTIDE SEQUENCE [LARGE SCALE GENOMIC DNA]</scope>
    <source>
        <strain evidence="5">ATCC 700696</strain>
    </source>
</reference>
<sequence length="324" mass="33875">MIAVMILTVMLCGMNAFALVEDQDKPDAGNGNGIITHEVEGEIENPDAYLKPAGTGAVNNIPGSTYTIQVTENGITYTIGYVVRSAKILPEEISGMDSDQALEYIANKSMTFYTDPNTTNIPDIVYGRDYFVRINGSTNIIPETLLGSYKLEVANNSEFKNAATTTVTIGNVDNGGNSGNTNADNADKPNNNVQIPGISEVRDLAKKLSATARPKARGRGALTARASQANTNGTIGANASNSANNASNSDNENSSISSSASLSQGGVGNGVGRSGSNRALDITANAATAGAGVGSFWLTVLIISDVKLLLWYKKLKEAKRKSAA</sequence>
<dbReference type="EMBL" id="CP016199">
    <property type="protein sequence ID" value="ASS37552.1"/>
    <property type="molecule type" value="Genomic_DNA"/>
</dbReference>
<evidence type="ECO:0000313" key="4">
    <source>
        <dbReference type="EMBL" id="ASS37552.1"/>
    </source>
</evidence>
<feature type="compositionally biased region" description="Polar residues" evidence="1">
    <location>
        <begin position="168"/>
        <end position="194"/>
    </location>
</feature>
<feature type="compositionally biased region" description="Polar residues" evidence="1">
    <location>
        <begin position="225"/>
        <end position="235"/>
    </location>
</feature>
<evidence type="ECO:0000313" key="5">
    <source>
        <dbReference type="Proteomes" id="UP000214689"/>
    </source>
</evidence>
<evidence type="ECO:0000256" key="2">
    <source>
        <dbReference type="SAM" id="Phobius"/>
    </source>
</evidence>
<keyword evidence="2" id="KW-0472">Membrane</keyword>
<feature type="region of interest" description="Disordered" evidence="1">
    <location>
        <begin position="210"/>
        <end position="270"/>
    </location>
</feature>
<organism evidence="4 5">
    <name type="scientific">Mogibacterium pumilum</name>
    <dbReference type="NCBI Taxonomy" id="86332"/>
    <lineage>
        <taxon>Bacteria</taxon>
        <taxon>Bacillati</taxon>
        <taxon>Bacillota</taxon>
        <taxon>Clostridia</taxon>
        <taxon>Peptostreptococcales</taxon>
        <taxon>Anaerovoracaceae</taxon>
        <taxon>Mogibacterium</taxon>
    </lineage>
</organism>
<proteinExistence type="predicted"/>